<evidence type="ECO:0000313" key="3">
    <source>
        <dbReference type="Proteomes" id="UP000266841"/>
    </source>
</evidence>
<comment type="caution">
    <text evidence="2">The sequence shown here is derived from an EMBL/GenBank/DDBJ whole genome shotgun (WGS) entry which is preliminary data.</text>
</comment>
<accession>K0RHB6</accession>
<protein>
    <submittedName>
        <fullName evidence="2">Uncharacterized protein</fullName>
    </submittedName>
</protein>
<evidence type="ECO:0000256" key="1">
    <source>
        <dbReference type="SAM" id="Phobius"/>
    </source>
</evidence>
<feature type="transmembrane region" description="Helical" evidence="1">
    <location>
        <begin position="12"/>
        <end position="32"/>
    </location>
</feature>
<feature type="non-terminal residue" evidence="2">
    <location>
        <position position="1"/>
    </location>
</feature>
<gene>
    <name evidence="2" type="ORF">THAOC_28081</name>
</gene>
<dbReference type="EMBL" id="AGNL01039492">
    <property type="protein sequence ID" value="EJK52625.1"/>
    <property type="molecule type" value="Genomic_DNA"/>
</dbReference>
<dbReference type="eggNOG" id="ENOG502T7IH">
    <property type="taxonomic scope" value="Eukaryota"/>
</dbReference>
<dbReference type="OrthoDB" id="10537040at2759"/>
<feature type="transmembrane region" description="Helical" evidence="1">
    <location>
        <begin position="232"/>
        <end position="253"/>
    </location>
</feature>
<dbReference type="Proteomes" id="UP000266841">
    <property type="component" value="Unassembled WGS sequence"/>
</dbReference>
<reference evidence="2 3" key="1">
    <citation type="journal article" date="2012" name="Genome Biol.">
        <title>Genome and low-iron response of an oceanic diatom adapted to chronic iron limitation.</title>
        <authorList>
            <person name="Lommer M."/>
            <person name="Specht M."/>
            <person name="Roy A.S."/>
            <person name="Kraemer L."/>
            <person name="Andreson R."/>
            <person name="Gutowska M.A."/>
            <person name="Wolf J."/>
            <person name="Bergner S.V."/>
            <person name="Schilhabel M.B."/>
            <person name="Klostermeier U.C."/>
            <person name="Beiko R.G."/>
            <person name="Rosenstiel P."/>
            <person name="Hippler M."/>
            <person name="Laroche J."/>
        </authorList>
    </citation>
    <scope>NUCLEOTIDE SEQUENCE [LARGE SCALE GENOMIC DNA]</scope>
    <source>
        <strain evidence="2 3">CCMP1005</strain>
    </source>
</reference>
<sequence>FDEGYGSIQDPGMLLVTLILLAVFCLAAESFVSPSLVSHGGNVSSRSKLNLDLDLGGILQQDDTALTAAEAAAAAARGSGIGAAQLPNVFRDANEARATIGTGASKGGPELTGPLLRCYYGSGGISEADLADVIEKAPSAEFISKRSTSDSYLANRGYIFKGDFVEQLAAKKCNPFATCVVFDAICGGKGVGVSPVVYEDRLASYREGSSSKGDVARTFAGDLNGFVTVKAAGFLGLAFCLLVDVGFVAKAYIEGFMQQ</sequence>
<evidence type="ECO:0000313" key="2">
    <source>
        <dbReference type="EMBL" id="EJK52625.1"/>
    </source>
</evidence>
<name>K0RHB6_THAOC</name>
<dbReference type="AlphaFoldDB" id="K0RHB6"/>
<organism evidence="2 3">
    <name type="scientific">Thalassiosira oceanica</name>
    <name type="common">Marine diatom</name>
    <dbReference type="NCBI Taxonomy" id="159749"/>
    <lineage>
        <taxon>Eukaryota</taxon>
        <taxon>Sar</taxon>
        <taxon>Stramenopiles</taxon>
        <taxon>Ochrophyta</taxon>
        <taxon>Bacillariophyta</taxon>
        <taxon>Coscinodiscophyceae</taxon>
        <taxon>Thalassiosirophycidae</taxon>
        <taxon>Thalassiosirales</taxon>
        <taxon>Thalassiosiraceae</taxon>
        <taxon>Thalassiosira</taxon>
    </lineage>
</organism>
<proteinExistence type="predicted"/>
<keyword evidence="1" id="KW-0472">Membrane</keyword>
<keyword evidence="1" id="KW-1133">Transmembrane helix</keyword>
<keyword evidence="3" id="KW-1185">Reference proteome</keyword>
<keyword evidence="1" id="KW-0812">Transmembrane</keyword>